<dbReference type="PANTHER" id="PTHR10559:SF18">
    <property type="entry name" value="TRANSCOBALAMIN II"/>
    <property type="match status" value="1"/>
</dbReference>
<dbReference type="Pfam" id="PF13243">
    <property type="entry name" value="SQHop_cyclase_C"/>
    <property type="match status" value="1"/>
</dbReference>
<keyword evidence="2" id="KW-0472">Membrane</keyword>
<feature type="compositionally biased region" description="Low complexity" evidence="1">
    <location>
        <begin position="315"/>
        <end position="346"/>
    </location>
</feature>
<keyword evidence="3" id="KW-0732">Signal</keyword>
<dbReference type="RefSeq" id="WP_098502831.1">
    <property type="nucleotide sequence ID" value="NZ_PDJQ01000001.1"/>
</dbReference>
<dbReference type="AlphaFoldDB" id="A0A2A9HE10"/>
<dbReference type="PANTHER" id="PTHR10559">
    <property type="entry name" value="TRANSCOBALAMIN-1/GASTRIC INTRINSIC FACTOR"/>
    <property type="match status" value="1"/>
</dbReference>
<keyword evidence="5" id="KW-0808">Transferase</keyword>
<proteinExistence type="predicted"/>
<evidence type="ECO:0000313" key="6">
    <source>
        <dbReference type="Proteomes" id="UP000223071"/>
    </source>
</evidence>
<evidence type="ECO:0000256" key="2">
    <source>
        <dbReference type="SAM" id="Phobius"/>
    </source>
</evidence>
<reference evidence="5 6" key="1">
    <citation type="submission" date="2017-09" db="EMBL/GenBank/DDBJ databases">
        <title>Sequencing the genomes of two abundant thermophiles in Great Basin hot springs: Thermocrinis jamiesonii and novel Chloroflexi Thermoflexus hugenholtzii.</title>
        <authorList>
            <person name="Hedlund B."/>
        </authorList>
    </citation>
    <scope>NUCLEOTIDE SEQUENCE [LARGE SCALE GENOMIC DNA]</scope>
    <source>
        <strain evidence="5 6">G233</strain>
    </source>
</reference>
<gene>
    <name evidence="5" type="ORF">A9A59_0567</name>
</gene>
<keyword evidence="2" id="KW-0812">Transmembrane</keyword>
<dbReference type="CDD" id="cd00688">
    <property type="entry name" value="ISOPREN_C2_like"/>
    <property type="match status" value="1"/>
</dbReference>
<dbReference type="InterPro" id="IPR032696">
    <property type="entry name" value="SQ_cyclase_C"/>
</dbReference>
<feature type="transmembrane region" description="Helical" evidence="2">
    <location>
        <begin position="348"/>
        <end position="367"/>
    </location>
</feature>
<dbReference type="Proteomes" id="UP000223071">
    <property type="component" value="Unassembled WGS sequence"/>
</dbReference>
<dbReference type="InterPro" id="IPR051588">
    <property type="entry name" value="Cobalamin_Transport"/>
</dbReference>
<evidence type="ECO:0000259" key="4">
    <source>
        <dbReference type="Pfam" id="PF13243"/>
    </source>
</evidence>
<feature type="signal peptide" evidence="3">
    <location>
        <begin position="1"/>
        <end position="21"/>
    </location>
</feature>
<name>A0A2A9HE10_TEPT2</name>
<evidence type="ECO:0000313" key="5">
    <source>
        <dbReference type="EMBL" id="PFG73372.1"/>
    </source>
</evidence>
<comment type="caution">
    <text evidence="5">The sequence shown here is derived from an EMBL/GenBank/DDBJ whole genome shotgun (WGS) entry which is preliminary data.</text>
</comment>
<organism evidence="5 6">
    <name type="scientific">Tepidiforma thermophila (strain KCTC 52669 / CGMCC 1.13589 / G233)</name>
    <dbReference type="NCBI Taxonomy" id="2761530"/>
    <lineage>
        <taxon>Bacteria</taxon>
        <taxon>Bacillati</taxon>
        <taxon>Chloroflexota</taxon>
        <taxon>Tepidiformia</taxon>
        <taxon>Tepidiformales</taxon>
        <taxon>Tepidiformaceae</taxon>
        <taxon>Tepidiforma</taxon>
    </lineage>
</organism>
<feature type="compositionally biased region" description="Low complexity" evidence="1">
    <location>
        <begin position="296"/>
        <end position="305"/>
    </location>
</feature>
<dbReference type="GO" id="GO:0016740">
    <property type="term" value="F:transferase activity"/>
    <property type="evidence" value="ECO:0007669"/>
    <property type="project" value="UniProtKB-KW"/>
</dbReference>
<evidence type="ECO:0000256" key="3">
    <source>
        <dbReference type="SAM" id="SignalP"/>
    </source>
</evidence>
<protein>
    <submittedName>
        <fullName evidence="5">Prenyltransferase/squalene oxidase-like repeat protein</fullName>
    </submittedName>
</protein>
<dbReference type="EMBL" id="PDJQ01000001">
    <property type="protein sequence ID" value="PFG73372.1"/>
    <property type="molecule type" value="Genomic_DNA"/>
</dbReference>
<dbReference type="InterPro" id="IPR008930">
    <property type="entry name" value="Terpenoid_cyclase/PrenylTrfase"/>
</dbReference>
<sequence length="373" mass="36932">MKRLVLAFAAALAVLPAAAFAALPATDAVIKGAAFIKTVQRPDGSYAESPGQTIDAILAVRAAGYDPRLDVKDGKSPVDWLIAAAPSITSPVSAAKAALGAKALGLDPKNVGGTDLVAIAQGGYDAETGAYANNAFSQSIAILGLACTGNPVGPKAADNLKAASVEGGGWGFGGNADPDTTAIAIQALLAAGVPKTDPKVAEGLAWLKANQGNDGGWGFDPNDSNTSSTAFAIQALLALGEDPESAAYTKNGVTPVQYLLSKQLPDGSFVGYDPAFAANQVVPALAGRTFCNAAETPITRTRPAAQPTPTPQPTTPAASPTPQATTPAPRPPATGDTAAAQPGSPAPALAAGGLLLLALGGAAAAAARRRTGA</sequence>
<dbReference type="Gene3D" id="1.50.10.20">
    <property type="match status" value="2"/>
</dbReference>
<feature type="domain" description="Squalene cyclase C-terminal" evidence="4">
    <location>
        <begin position="165"/>
        <end position="269"/>
    </location>
</feature>
<dbReference type="SUPFAM" id="SSF48239">
    <property type="entry name" value="Terpenoid cyclases/Protein prenyltransferases"/>
    <property type="match status" value="2"/>
</dbReference>
<feature type="region of interest" description="Disordered" evidence="1">
    <location>
        <begin position="296"/>
        <end position="346"/>
    </location>
</feature>
<accession>A0A2A9HE10</accession>
<keyword evidence="6" id="KW-1185">Reference proteome</keyword>
<evidence type="ECO:0000256" key="1">
    <source>
        <dbReference type="SAM" id="MobiDB-lite"/>
    </source>
</evidence>
<keyword evidence="2" id="KW-1133">Transmembrane helix</keyword>
<feature type="chain" id="PRO_5011998665" evidence="3">
    <location>
        <begin position="22"/>
        <end position="373"/>
    </location>
</feature>